<name>M2Z8M4_9PROT</name>
<keyword evidence="9 11" id="KW-0520">NAD</keyword>
<comment type="catalytic activity">
    <reaction evidence="10 11">
        <text>nicotinate beta-D-ribonucleotide + ATP + H(+) = deamido-NAD(+) + diphosphate</text>
        <dbReference type="Rhea" id="RHEA:22860"/>
        <dbReference type="ChEBI" id="CHEBI:15378"/>
        <dbReference type="ChEBI" id="CHEBI:30616"/>
        <dbReference type="ChEBI" id="CHEBI:33019"/>
        <dbReference type="ChEBI" id="CHEBI:57502"/>
        <dbReference type="ChEBI" id="CHEBI:58437"/>
        <dbReference type="EC" id="2.7.7.18"/>
    </reaction>
</comment>
<dbReference type="RefSeq" id="WP_008615851.1">
    <property type="nucleotide sequence ID" value="NZ_AONQ01000014.1"/>
</dbReference>
<evidence type="ECO:0000256" key="9">
    <source>
        <dbReference type="ARBA" id="ARBA00023027"/>
    </source>
</evidence>
<keyword evidence="7 11" id="KW-0547">Nucleotide-binding</keyword>
<evidence type="ECO:0000256" key="5">
    <source>
        <dbReference type="ARBA" id="ARBA00022679"/>
    </source>
</evidence>
<dbReference type="InterPro" id="IPR004821">
    <property type="entry name" value="Cyt_trans-like"/>
</dbReference>
<feature type="domain" description="Cytidyltransferase-like" evidence="12">
    <location>
        <begin position="19"/>
        <end position="200"/>
    </location>
</feature>
<evidence type="ECO:0000313" key="13">
    <source>
        <dbReference type="EMBL" id="EME70665.1"/>
    </source>
</evidence>
<evidence type="ECO:0000256" key="10">
    <source>
        <dbReference type="ARBA" id="ARBA00048721"/>
    </source>
</evidence>
<dbReference type="PATRIC" id="fig|1244869.3.peg.1445"/>
<evidence type="ECO:0000259" key="12">
    <source>
        <dbReference type="Pfam" id="PF01467"/>
    </source>
</evidence>
<dbReference type="AlphaFoldDB" id="M2Z8M4"/>
<dbReference type="OrthoDB" id="5295945at2"/>
<evidence type="ECO:0000313" key="14">
    <source>
        <dbReference type="Proteomes" id="UP000011744"/>
    </source>
</evidence>
<keyword evidence="5 11" id="KW-0808">Transferase</keyword>
<dbReference type="PANTHER" id="PTHR39321:SF3">
    <property type="entry name" value="PHOSPHOPANTETHEINE ADENYLYLTRANSFERASE"/>
    <property type="match status" value="1"/>
</dbReference>
<dbReference type="InterPro" id="IPR005248">
    <property type="entry name" value="NadD/NMNAT"/>
</dbReference>
<gene>
    <name evidence="11" type="primary">nadD</name>
    <name evidence="13" type="ORF">H261_07156</name>
</gene>
<dbReference type="CDD" id="cd02165">
    <property type="entry name" value="NMNAT"/>
    <property type="match status" value="1"/>
</dbReference>
<dbReference type="HAMAP" id="MF_00244">
    <property type="entry name" value="NaMN_adenylyltr"/>
    <property type="match status" value="1"/>
</dbReference>
<protein>
    <recommendedName>
        <fullName evidence="11">Probable nicotinate-nucleotide adenylyltransferase</fullName>
        <ecNumber evidence="11">2.7.7.18</ecNumber>
    </recommendedName>
    <alternativeName>
        <fullName evidence="11">Deamido-NAD(+) diphosphorylase</fullName>
    </alternativeName>
    <alternativeName>
        <fullName evidence="11">Deamido-NAD(+) pyrophosphorylase</fullName>
    </alternativeName>
    <alternativeName>
        <fullName evidence="11">Nicotinate mononucleotide adenylyltransferase</fullName>
        <shortName evidence="11">NaMN adenylyltransferase</shortName>
    </alternativeName>
</protein>
<evidence type="ECO:0000256" key="11">
    <source>
        <dbReference type="HAMAP-Rule" id="MF_00244"/>
    </source>
</evidence>
<keyword evidence="6 11" id="KW-0548">Nucleotidyltransferase</keyword>
<dbReference type="Pfam" id="PF01467">
    <property type="entry name" value="CTP_transf_like"/>
    <property type="match status" value="1"/>
</dbReference>
<keyword evidence="14" id="KW-1185">Reference proteome</keyword>
<dbReference type="EC" id="2.7.7.18" evidence="11"/>
<comment type="pathway">
    <text evidence="2 11">Cofactor biosynthesis; NAD(+) biosynthesis; deamido-NAD(+) from nicotinate D-ribonucleotide: step 1/1.</text>
</comment>
<reference evidence="13 14" key="1">
    <citation type="journal article" date="2014" name="Genome Announc.">
        <title>Draft Genome Sequence of Magnetospirillum sp. Strain SO-1, a Freshwater Magnetotactic Bacterium Isolated from the Ol'khovka River, Russia.</title>
        <authorList>
            <person name="Grouzdev D.S."/>
            <person name="Dziuba M.V."/>
            <person name="Sukhacheva M.S."/>
            <person name="Mardanov A.V."/>
            <person name="Beletskiy A.V."/>
            <person name="Kuznetsov B.B."/>
            <person name="Skryabin K.G."/>
        </authorList>
    </citation>
    <scope>NUCLEOTIDE SEQUENCE [LARGE SCALE GENOMIC DNA]</scope>
    <source>
        <strain evidence="13 14">SO-1</strain>
    </source>
</reference>
<dbReference type="Gene3D" id="3.40.50.620">
    <property type="entry name" value="HUPs"/>
    <property type="match status" value="1"/>
</dbReference>
<dbReference type="GO" id="GO:0004515">
    <property type="term" value="F:nicotinate-nucleotide adenylyltransferase activity"/>
    <property type="evidence" value="ECO:0007669"/>
    <property type="project" value="UniProtKB-UniRule"/>
</dbReference>
<dbReference type="GO" id="GO:0005524">
    <property type="term" value="F:ATP binding"/>
    <property type="evidence" value="ECO:0007669"/>
    <property type="project" value="UniProtKB-KW"/>
</dbReference>
<organism evidence="13 14">
    <name type="scientific">Paramagnetospirillum caucaseum</name>
    <dbReference type="NCBI Taxonomy" id="1244869"/>
    <lineage>
        <taxon>Bacteria</taxon>
        <taxon>Pseudomonadati</taxon>
        <taxon>Pseudomonadota</taxon>
        <taxon>Alphaproteobacteria</taxon>
        <taxon>Rhodospirillales</taxon>
        <taxon>Magnetospirillaceae</taxon>
        <taxon>Paramagnetospirillum</taxon>
    </lineage>
</organism>
<dbReference type="EMBL" id="AONQ01000014">
    <property type="protein sequence ID" value="EME70665.1"/>
    <property type="molecule type" value="Genomic_DNA"/>
</dbReference>
<evidence type="ECO:0000256" key="4">
    <source>
        <dbReference type="ARBA" id="ARBA00022642"/>
    </source>
</evidence>
<evidence type="ECO:0000256" key="8">
    <source>
        <dbReference type="ARBA" id="ARBA00022840"/>
    </source>
</evidence>
<evidence type="ECO:0000256" key="3">
    <source>
        <dbReference type="ARBA" id="ARBA00009014"/>
    </source>
</evidence>
<sequence length="203" mass="22946">MTRPRLNPWGEPRRARVGLLGGSFNPAHDGHRHIALLALRLLRLDEVWLLVSPQNPLKPVAGMAPFPERLASAEAVCAGHPHLRPTAIETELGTRYTADTLGVLRRRFPRIRFVWLMGADNLAGFHRWARWESIFRAVPVAILARGPYSARTLGAQAAHRFAGRRLPSPRARFLWQGQPPAWVFLHIRRHAASSTAIRNRREP</sequence>
<proteinExistence type="inferred from homology"/>
<dbReference type="NCBIfam" id="NF000843">
    <property type="entry name" value="PRK00071.2-2"/>
    <property type="match status" value="1"/>
</dbReference>
<keyword evidence="4 11" id="KW-0662">Pyridine nucleotide biosynthesis</keyword>
<comment type="caution">
    <text evidence="13">The sequence shown here is derived from an EMBL/GenBank/DDBJ whole genome shotgun (WGS) entry which is preliminary data.</text>
</comment>
<dbReference type="InterPro" id="IPR014729">
    <property type="entry name" value="Rossmann-like_a/b/a_fold"/>
</dbReference>
<evidence type="ECO:0000256" key="1">
    <source>
        <dbReference type="ARBA" id="ARBA00002324"/>
    </source>
</evidence>
<dbReference type="UniPathway" id="UPA00253">
    <property type="reaction ID" value="UER00332"/>
</dbReference>
<dbReference type="eggNOG" id="COG1057">
    <property type="taxonomic scope" value="Bacteria"/>
</dbReference>
<dbReference type="SUPFAM" id="SSF52374">
    <property type="entry name" value="Nucleotidylyl transferase"/>
    <property type="match status" value="1"/>
</dbReference>
<comment type="similarity">
    <text evidence="3 11">Belongs to the NadD family.</text>
</comment>
<evidence type="ECO:0000256" key="2">
    <source>
        <dbReference type="ARBA" id="ARBA00005019"/>
    </source>
</evidence>
<dbReference type="STRING" id="1244869.H261_07156"/>
<keyword evidence="8 11" id="KW-0067">ATP-binding</keyword>
<evidence type="ECO:0000256" key="7">
    <source>
        <dbReference type="ARBA" id="ARBA00022741"/>
    </source>
</evidence>
<evidence type="ECO:0000256" key="6">
    <source>
        <dbReference type="ARBA" id="ARBA00022695"/>
    </source>
</evidence>
<accession>M2Z8M4</accession>
<dbReference type="Proteomes" id="UP000011744">
    <property type="component" value="Unassembled WGS sequence"/>
</dbReference>
<dbReference type="GO" id="GO:0009435">
    <property type="term" value="P:NAD+ biosynthetic process"/>
    <property type="evidence" value="ECO:0007669"/>
    <property type="project" value="UniProtKB-UniRule"/>
</dbReference>
<dbReference type="PANTHER" id="PTHR39321">
    <property type="entry name" value="NICOTINATE-NUCLEOTIDE ADENYLYLTRANSFERASE-RELATED"/>
    <property type="match status" value="1"/>
</dbReference>
<comment type="function">
    <text evidence="1 11">Catalyzes the reversible adenylation of nicotinate mononucleotide (NaMN) to nicotinic acid adenine dinucleotide (NaAD).</text>
</comment>